<dbReference type="AlphaFoldDB" id="W9BKZ7"/>
<feature type="domain" description="FHA" evidence="2">
    <location>
        <begin position="122"/>
        <end position="180"/>
    </location>
</feature>
<evidence type="ECO:0000313" key="3">
    <source>
        <dbReference type="EMBL" id="CDO08770.1"/>
    </source>
</evidence>
<evidence type="ECO:0000256" key="1">
    <source>
        <dbReference type="ARBA" id="ARBA00022553"/>
    </source>
</evidence>
<dbReference type="PROSITE" id="PS50006">
    <property type="entry name" value="FHA_DOMAIN"/>
    <property type="match status" value="1"/>
</dbReference>
<gene>
    <name evidence="3" type="ORF">BN977_03590</name>
</gene>
<dbReference type="OrthoDB" id="5111283at2"/>
<dbReference type="Pfam" id="PF00498">
    <property type="entry name" value="FHA"/>
    <property type="match status" value="1"/>
</dbReference>
<dbReference type="InterPro" id="IPR000253">
    <property type="entry name" value="FHA_dom"/>
</dbReference>
<dbReference type="InterPro" id="IPR050923">
    <property type="entry name" value="Cell_Proc_Reg/RNA_Proc"/>
</dbReference>
<keyword evidence="1" id="KW-0597">Phosphoprotein</keyword>
<dbReference type="PANTHER" id="PTHR23308">
    <property type="entry name" value="NUCLEAR INHIBITOR OF PROTEIN PHOSPHATASE-1"/>
    <property type="match status" value="1"/>
</dbReference>
<name>W9BKZ7_MYCCO</name>
<dbReference type="CDD" id="cd00060">
    <property type="entry name" value="FHA"/>
    <property type="match status" value="1"/>
</dbReference>
<dbReference type="eggNOG" id="COG1716">
    <property type="taxonomic scope" value="Bacteria"/>
</dbReference>
<proteinExistence type="predicted"/>
<dbReference type="Gene3D" id="2.60.200.20">
    <property type="match status" value="1"/>
</dbReference>
<organism evidence="3 4">
    <name type="scientific">Mycolicibacterium cosmeticum</name>
    <dbReference type="NCBI Taxonomy" id="258533"/>
    <lineage>
        <taxon>Bacteria</taxon>
        <taxon>Bacillati</taxon>
        <taxon>Actinomycetota</taxon>
        <taxon>Actinomycetes</taxon>
        <taxon>Mycobacteriales</taxon>
        <taxon>Mycobacteriaceae</taxon>
        <taxon>Mycolicibacterium</taxon>
    </lineage>
</organism>
<dbReference type="STRING" id="258533.BN977_03590"/>
<evidence type="ECO:0000259" key="2">
    <source>
        <dbReference type="PROSITE" id="PS50006"/>
    </source>
</evidence>
<protein>
    <submittedName>
        <fullName evidence="3">Type VI secretion system FHA domain protein</fullName>
    </submittedName>
</protein>
<reference evidence="3" key="1">
    <citation type="submission" date="2014-03" db="EMBL/GenBank/DDBJ databases">
        <title>Draft Genome Sequence of Mycobacterium cosmeticum DSM 44829.</title>
        <authorList>
            <person name="Croce O."/>
            <person name="Robert C."/>
            <person name="Raoult D."/>
            <person name="Drancourt M."/>
        </authorList>
    </citation>
    <scope>NUCLEOTIDE SEQUENCE [LARGE SCALE GENOMIC DNA]</scope>
    <source>
        <strain evidence="3">DSM 44829</strain>
    </source>
</reference>
<dbReference type="RefSeq" id="WP_036399875.1">
    <property type="nucleotide sequence ID" value="NZ_CCBB010000002.1"/>
</dbReference>
<reference evidence="3" key="2">
    <citation type="submission" date="2014-03" db="EMBL/GenBank/DDBJ databases">
        <authorList>
            <person name="Urmite Genomes"/>
        </authorList>
    </citation>
    <scope>NUCLEOTIDE SEQUENCE</scope>
    <source>
        <strain evidence="3">DSM 44829</strain>
    </source>
</reference>
<dbReference type="Proteomes" id="UP000028870">
    <property type="component" value="Unassembled WGS sequence"/>
</dbReference>
<comment type="caution">
    <text evidence="3">The sequence shown here is derived from an EMBL/GenBank/DDBJ whole genome shotgun (WGS) entry which is preliminary data.</text>
</comment>
<accession>W9BKZ7</accession>
<keyword evidence="4" id="KW-1185">Reference proteome</keyword>
<dbReference type="InterPro" id="IPR008984">
    <property type="entry name" value="SMAD_FHA_dom_sf"/>
</dbReference>
<dbReference type="SUPFAM" id="SSF49879">
    <property type="entry name" value="SMAD/FHA domain"/>
    <property type="match status" value="1"/>
</dbReference>
<evidence type="ECO:0000313" key="4">
    <source>
        <dbReference type="Proteomes" id="UP000028870"/>
    </source>
</evidence>
<dbReference type="SMART" id="SM00240">
    <property type="entry name" value="FHA"/>
    <property type="match status" value="1"/>
</dbReference>
<dbReference type="EMBL" id="CCBB010000002">
    <property type="protein sequence ID" value="CDO08770.1"/>
    <property type="molecule type" value="Genomic_DNA"/>
</dbReference>
<sequence>MPTCVEGHTSATADFCDVCGSPIGDPVPPAPPPAPAPAAQCPACGAPISGRFCEACGHDSALPAPDAPPPDAAASAPAVTWTAVVAADPEFYQRVLAREGPDTVDFPDYFPQRRIPLDQDVTLIGRRNPDKGVDPQIDLALHPVDRGVSTQHAVLRLRDGGLTITDIGSTNGTSLNGSDDRLPQGQEIALADGDRIHVGAWTTITVVRTT</sequence>